<dbReference type="OrthoDB" id="10390532at2759"/>
<dbReference type="EMBL" id="QXFU01000490">
    <property type="protein sequence ID" value="KAE9032272.1"/>
    <property type="molecule type" value="Genomic_DNA"/>
</dbReference>
<evidence type="ECO:0000313" key="4">
    <source>
        <dbReference type="EMBL" id="KAE9036936.1"/>
    </source>
</evidence>
<evidence type="ECO:0000313" key="6">
    <source>
        <dbReference type="Proteomes" id="UP000429607"/>
    </source>
</evidence>
<keyword evidence="2" id="KW-0732">Signal</keyword>
<feature type="chain" id="PRO_5036165127" description="RxLR effector protein" evidence="2">
    <location>
        <begin position="22"/>
        <end position="80"/>
    </location>
</feature>
<feature type="region of interest" description="Disordered" evidence="1">
    <location>
        <begin position="26"/>
        <end position="80"/>
    </location>
</feature>
<dbReference type="AlphaFoldDB" id="A0A6A3MLI0"/>
<proteinExistence type="predicted"/>
<feature type="compositionally biased region" description="Low complexity" evidence="1">
    <location>
        <begin position="26"/>
        <end position="40"/>
    </location>
</feature>
<dbReference type="Proteomes" id="UP000429607">
    <property type="component" value="Unassembled WGS sequence"/>
</dbReference>
<gene>
    <name evidence="4" type="ORF">PR001_g8609</name>
    <name evidence="3" type="ORF">PR002_g9269</name>
    <name evidence="5" type="ORF">PR003_g13827</name>
</gene>
<evidence type="ECO:0000256" key="1">
    <source>
        <dbReference type="SAM" id="MobiDB-lite"/>
    </source>
</evidence>
<name>A0A6A3MLI0_9STRA</name>
<dbReference type="Proteomes" id="UP000434957">
    <property type="component" value="Unassembled WGS sequence"/>
</dbReference>
<keyword evidence="7" id="KW-1185">Reference proteome</keyword>
<reference evidence="6 8" key="1">
    <citation type="submission" date="2018-09" db="EMBL/GenBank/DDBJ databases">
        <title>Genomic investigation of the strawberry pathogen Phytophthora fragariae indicates pathogenicity is determined by transcriptional variation in three key races.</title>
        <authorList>
            <person name="Adams T.M."/>
            <person name="Armitage A.D."/>
            <person name="Sobczyk M.K."/>
            <person name="Bates H.J."/>
            <person name="Dunwell J.M."/>
            <person name="Nellist C.F."/>
            <person name="Harrison R.J."/>
        </authorList>
    </citation>
    <scope>NUCLEOTIDE SEQUENCE [LARGE SCALE GENOMIC DNA]</scope>
    <source>
        <strain evidence="4 6">SCRP249</strain>
        <strain evidence="3 8">SCRP324</strain>
        <strain evidence="5 7">SCRP333</strain>
    </source>
</reference>
<evidence type="ECO:0000313" key="5">
    <source>
        <dbReference type="EMBL" id="KAE9333847.1"/>
    </source>
</evidence>
<feature type="signal peptide" evidence="2">
    <location>
        <begin position="1"/>
        <end position="21"/>
    </location>
</feature>
<evidence type="ECO:0000313" key="3">
    <source>
        <dbReference type="EMBL" id="KAE9032272.1"/>
    </source>
</evidence>
<dbReference type="Proteomes" id="UP000435112">
    <property type="component" value="Unassembled WGS sequence"/>
</dbReference>
<comment type="caution">
    <text evidence="3">The sequence shown here is derived from an EMBL/GenBank/DDBJ whole genome shotgun (WGS) entry which is preliminary data.</text>
</comment>
<evidence type="ECO:0000256" key="2">
    <source>
        <dbReference type="SAM" id="SignalP"/>
    </source>
</evidence>
<evidence type="ECO:0008006" key="9">
    <source>
        <dbReference type="Google" id="ProtNLM"/>
    </source>
</evidence>
<dbReference type="EMBL" id="QXFV01000459">
    <property type="protein sequence ID" value="KAE9036936.1"/>
    <property type="molecule type" value="Genomic_DNA"/>
</dbReference>
<evidence type="ECO:0000313" key="7">
    <source>
        <dbReference type="Proteomes" id="UP000434957"/>
    </source>
</evidence>
<feature type="compositionally biased region" description="Basic and acidic residues" evidence="1">
    <location>
        <begin position="54"/>
        <end position="67"/>
    </location>
</feature>
<accession>A0A6A3MLI0</accession>
<evidence type="ECO:0000313" key="8">
    <source>
        <dbReference type="Proteomes" id="UP000435112"/>
    </source>
</evidence>
<sequence length="80" mass="8321">MGTLVVLIVVIFVVILLSTNAIYYSSSSDIGSESGSSSSITTKPEFSLLPNPGHEAHAADTATESHLDTGVSADFPTIRP</sequence>
<dbReference type="EMBL" id="QXFT01000886">
    <property type="protein sequence ID" value="KAE9333847.1"/>
    <property type="molecule type" value="Genomic_DNA"/>
</dbReference>
<organism evidence="3 8">
    <name type="scientific">Phytophthora rubi</name>
    <dbReference type="NCBI Taxonomy" id="129364"/>
    <lineage>
        <taxon>Eukaryota</taxon>
        <taxon>Sar</taxon>
        <taxon>Stramenopiles</taxon>
        <taxon>Oomycota</taxon>
        <taxon>Peronosporomycetes</taxon>
        <taxon>Peronosporales</taxon>
        <taxon>Peronosporaceae</taxon>
        <taxon>Phytophthora</taxon>
    </lineage>
</organism>
<protein>
    <recommendedName>
        <fullName evidence="9">RxLR effector protein</fullName>
    </recommendedName>
</protein>